<dbReference type="InterPro" id="IPR000551">
    <property type="entry name" value="MerR-type_HTH_dom"/>
</dbReference>
<dbReference type="EMBL" id="CP003411">
    <property type="protein sequence ID" value="AHJ58564.1"/>
    <property type="molecule type" value="Genomic_DNA"/>
</dbReference>
<dbReference type="Gene3D" id="1.10.1660.10">
    <property type="match status" value="1"/>
</dbReference>
<dbReference type="HOGENOM" id="CLU_145844_0_0_11"/>
<dbReference type="Proteomes" id="UP000013968">
    <property type="component" value="Plasmid pXL100"/>
</dbReference>
<dbReference type="InterPro" id="IPR009061">
    <property type="entry name" value="DNA-bd_dom_put_sf"/>
</dbReference>
<proteinExistence type="predicted"/>
<protein>
    <recommendedName>
        <fullName evidence="1">HTH merR-type domain-containing protein</fullName>
    </recommendedName>
</protein>
<evidence type="ECO:0000313" key="2">
    <source>
        <dbReference type="EMBL" id="AHJ58564.1"/>
    </source>
</evidence>
<geneLocation type="plasmid" evidence="2 3">
    <name>pXL100</name>
</geneLocation>
<dbReference type="SUPFAM" id="SSF46955">
    <property type="entry name" value="Putative DNA-binding domain"/>
    <property type="match status" value="1"/>
</dbReference>
<accession>W6HVT5</accession>
<keyword evidence="3" id="KW-1185">Reference proteome</keyword>
<dbReference type="RefSeq" id="WP_024264342.1">
    <property type="nucleotide sequence ID" value="NC_023497.1"/>
</dbReference>
<organism evidence="2 3">
    <name type="scientific">Amycolatopsis keratiniphila</name>
    <dbReference type="NCBI Taxonomy" id="129921"/>
    <lineage>
        <taxon>Bacteria</taxon>
        <taxon>Bacillati</taxon>
        <taxon>Actinomycetota</taxon>
        <taxon>Actinomycetes</taxon>
        <taxon>Pseudonocardiales</taxon>
        <taxon>Pseudonocardiaceae</taxon>
        <taxon>Amycolatopsis</taxon>
        <taxon>Amycolatopsis japonica group</taxon>
    </lineage>
</organism>
<keyword evidence="2" id="KW-0614">Plasmid</keyword>
<feature type="domain" description="HTH merR-type" evidence="1">
    <location>
        <begin position="54"/>
        <end position="112"/>
    </location>
</feature>
<dbReference type="AlphaFoldDB" id="W6HVT5"/>
<dbReference type="GO" id="GO:0003677">
    <property type="term" value="F:DNA binding"/>
    <property type="evidence" value="ECO:0007669"/>
    <property type="project" value="InterPro"/>
</dbReference>
<name>W6HVT5_9PSEU</name>
<reference evidence="2 3" key="1">
    <citation type="journal article" date="2014" name="BMC Genomics">
        <title>Complete genome sequence and comparative genomic analyses of the vancomycin-producing Amycolatopsis orientalis.</title>
        <authorList>
            <person name="Xu L."/>
            <person name="Huang H."/>
            <person name="Wei W."/>
            <person name="Zhong Y."/>
            <person name="Tang B."/>
            <person name="Yuan H."/>
            <person name="Zhu L."/>
            <person name="Huang W."/>
            <person name="Ge M."/>
            <person name="Yang S."/>
            <person name="Zheng H."/>
            <person name="Jiang W."/>
            <person name="Chen D."/>
            <person name="Zhao G.P."/>
            <person name="Zhao W."/>
        </authorList>
    </citation>
    <scope>NUCLEOTIDE SEQUENCE [LARGE SCALE GENOMIC DNA]</scope>
    <source>
        <strain evidence="2 3">HCCB10007</strain>
        <plasmid evidence="2 3">pXL100</plasmid>
    </source>
</reference>
<evidence type="ECO:0000313" key="3">
    <source>
        <dbReference type="Proteomes" id="UP000013968"/>
    </source>
</evidence>
<sequence length="150" mass="16924">MTKTLIEDGCIQDAWALVEQLEDARDAVQQDPCEGVRRLNATIDSALAAMSPVSVSAAAKLLELSQPTVRAWLDKGVLTEAERRTSSVRQLDPHRLHLVLHLVNTLRERGTKTNDLMDKVWWRLSDQAVLDRDDLQESLAQMRRGELIDL</sequence>
<dbReference type="KEGG" id="aoi:AORI_P049"/>
<evidence type="ECO:0000259" key="1">
    <source>
        <dbReference type="Pfam" id="PF13411"/>
    </source>
</evidence>
<dbReference type="Pfam" id="PF13411">
    <property type="entry name" value="MerR_1"/>
    <property type="match status" value="1"/>
</dbReference>
<gene>
    <name evidence="2" type="ORF">AORI_P049</name>
</gene>
<dbReference type="GO" id="GO:0006355">
    <property type="term" value="P:regulation of DNA-templated transcription"/>
    <property type="evidence" value="ECO:0007669"/>
    <property type="project" value="InterPro"/>
</dbReference>